<feature type="domain" description="CYTH" evidence="1">
    <location>
        <begin position="1"/>
        <end position="200"/>
    </location>
</feature>
<dbReference type="OrthoDB" id="3034217at2"/>
<dbReference type="InterPro" id="IPR039013">
    <property type="entry name" value="YgiF"/>
</dbReference>
<keyword evidence="3" id="KW-1185">Reference proteome</keyword>
<name>A0A1M5ZFK1_9GAMM</name>
<dbReference type="CDD" id="cd07756">
    <property type="entry name" value="CYTH-like_Pase_CHAD"/>
    <property type="match status" value="1"/>
</dbReference>
<evidence type="ECO:0000259" key="1">
    <source>
        <dbReference type="PROSITE" id="PS51707"/>
    </source>
</evidence>
<proteinExistence type="predicted"/>
<dbReference type="SUPFAM" id="SSF55154">
    <property type="entry name" value="CYTH-like phosphatases"/>
    <property type="match status" value="1"/>
</dbReference>
<organism evidence="2 3">
    <name type="scientific">Ferrimonas marina</name>
    <dbReference type="NCBI Taxonomy" id="299255"/>
    <lineage>
        <taxon>Bacteria</taxon>
        <taxon>Pseudomonadati</taxon>
        <taxon>Pseudomonadota</taxon>
        <taxon>Gammaproteobacteria</taxon>
        <taxon>Alteromonadales</taxon>
        <taxon>Ferrimonadaceae</taxon>
        <taxon>Ferrimonas</taxon>
    </lineage>
</organism>
<gene>
    <name evidence="2" type="ORF">SAMN02745129_0220</name>
</gene>
<dbReference type="InterPro" id="IPR033469">
    <property type="entry name" value="CYTH-like_dom_sf"/>
</dbReference>
<dbReference type="EMBL" id="FQXG01000011">
    <property type="protein sequence ID" value="SHI22934.1"/>
    <property type="molecule type" value="Genomic_DNA"/>
</dbReference>
<dbReference type="PANTHER" id="PTHR39569:SF1">
    <property type="entry name" value="INORGANIC TRIPHOSPHATASE"/>
    <property type="match status" value="1"/>
</dbReference>
<dbReference type="PANTHER" id="PTHR39569">
    <property type="entry name" value="INORGANIC TRIPHOSPHATASE"/>
    <property type="match status" value="1"/>
</dbReference>
<dbReference type="SMART" id="SM01118">
    <property type="entry name" value="CYTH"/>
    <property type="match status" value="1"/>
</dbReference>
<reference evidence="3" key="1">
    <citation type="submission" date="2016-11" db="EMBL/GenBank/DDBJ databases">
        <authorList>
            <person name="Varghese N."/>
            <person name="Submissions S."/>
        </authorList>
    </citation>
    <scope>NUCLEOTIDE SEQUENCE [LARGE SCALE GENOMIC DNA]</scope>
    <source>
        <strain evidence="3">DSM 16917</strain>
    </source>
</reference>
<evidence type="ECO:0000313" key="3">
    <source>
        <dbReference type="Proteomes" id="UP000184268"/>
    </source>
</evidence>
<dbReference type="GO" id="GO:0046872">
    <property type="term" value="F:metal ion binding"/>
    <property type="evidence" value="ECO:0007669"/>
    <property type="project" value="TreeGrafter"/>
</dbReference>
<dbReference type="RefSeq" id="WP_067662365.1">
    <property type="nucleotide sequence ID" value="NZ_FQXG01000011.1"/>
</dbReference>
<evidence type="ECO:0000313" key="2">
    <source>
        <dbReference type="EMBL" id="SHI22934.1"/>
    </source>
</evidence>
<dbReference type="InterPro" id="IPR023577">
    <property type="entry name" value="CYTH_domain"/>
</dbReference>
<accession>A0A1M5ZFK1</accession>
<dbReference type="Proteomes" id="UP000184268">
    <property type="component" value="Unassembled WGS sequence"/>
</dbReference>
<sequence length="285" mass="31598">MEIEIKLLPPVGQALPSLDALAQWLPIGSGQRMTLGNCYFDTPELALRHLDMGLRVRRQGEAREQTIKTASKGVGGLHARGEYNVAITQDWPDLALFPPELWSKATRQALQAALVAQFDTDFERQAVTLEWQGSRVELVRDSGWIRAGDRREAIAELELELVEGEAEVLLALTERLMSALPLRLGLDSKAARGYRLAGLQPQAAPMTQWATPGQQLVAWQRNEACLLAGIEEALAPLRQLWQELGEQAELAWLAQVELTDAAALASLQQHNDYGLCQLRLLRQAL</sequence>
<dbReference type="Gene3D" id="2.40.320.10">
    <property type="entry name" value="Hypothetical Protein Pfu-838710-001"/>
    <property type="match status" value="1"/>
</dbReference>
<dbReference type="AlphaFoldDB" id="A0A1M5ZFK1"/>
<dbReference type="GO" id="GO:0050355">
    <property type="term" value="F:inorganic triphosphate phosphatase activity"/>
    <property type="evidence" value="ECO:0007669"/>
    <property type="project" value="InterPro"/>
</dbReference>
<dbReference type="STRING" id="299255.SAMN02745129_0220"/>
<protein>
    <submittedName>
        <fullName evidence="2">CYTH domain-containing protein</fullName>
    </submittedName>
</protein>
<dbReference type="Pfam" id="PF01928">
    <property type="entry name" value="CYTH"/>
    <property type="match status" value="1"/>
</dbReference>
<dbReference type="PROSITE" id="PS51707">
    <property type="entry name" value="CYTH"/>
    <property type="match status" value="1"/>
</dbReference>